<feature type="domain" description="LysM" evidence="2">
    <location>
        <begin position="201"/>
        <end position="244"/>
    </location>
</feature>
<dbReference type="SUPFAM" id="SSF54106">
    <property type="entry name" value="LysM domain"/>
    <property type="match status" value="5"/>
</dbReference>
<dbReference type="PANTHER" id="PTHR33734:SF22">
    <property type="entry name" value="MEMBRANE-BOUND LYTIC MUREIN TRANSGLYCOSYLASE D"/>
    <property type="match status" value="1"/>
</dbReference>
<feature type="domain" description="LysM" evidence="2">
    <location>
        <begin position="28"/>
        <end position="71"/>
    </location>
</feature>
<evidence type="ECO:0000256" key="1">
    <source>
        <dbReference type="SAM" id="SignalP"/>
    </source>
</evidence>
<dbReference type="SMART" id="SM00257">
    <property type="entry name" value="LysM"/>
    <property type="match status" value="5"/>
</dbReference>
<evidence type="ECO:0000313" key="3">
    <source>
        <dbReference type="EMBL" id="TPV35504.1"/>
    </source>
</evidence>
<dbReference type="PANTHER" id="PTHR33734">
    <property type="entry name" value="LYSM DOMAIN-CONTAINING GPI-ANCHORED PROTEIN 2"/>
    <property type="match status" value="1"/>
</dbReference>
<gene>
    <name evidence="3" type="ORF">FJ651_00890</name>
</gene>
<keyword evidence="4" id="KW-1185">Reference proteome</keyword>
<feature type="chain" id="PRO_5021507611" evidence="1">
    <location>
        <begin position="24"/>
        <end position="644"/>
    </location>
</feature>
<reference evidence="3 4" key="1">
    <citation type="submission" date="2019-06" db="EMBL/GenBank/DDBJ databases">
        <title>Flavobacteriaceae Paucihalobacterium erythroidium CWB-1, complete genome.</title>
        <authorList>
            <person name="Wu S."/>
        </authorList>
    </citation>
    <scope>NUCLEOTIDE SEQUENCE [LARGE SCALE GENOMIC DNA]</scope>
    <source>
        <strain evidence="3 4">CWB-1</strain>
    </source>
</reference>
<dbReference type="AlphaFoldDB" id="A0A506PP71"/>
<dbReference type="Proteomes" id="UP000317332">
    <property type="component" value="Unassembled WGS sequence"/>
</dbReference>
<dbReference type="Gene3D" id="3.10.350.10">
    <property type="entry name" value="LysM domain"/>
    <property type="match status" value="5"/>
</dbReference>
<accession>A0A506PP71</accession>
<protein>
    <submittedName>
        <fullName evidence="3">LysM peptidoglycan-binding domain-containing protein</fullName>
    </submittedName>
</protein>
<dbReference type="Pfam" id="PF01476">
    <property type="entry name" value="LysM"/>
    <property type="match status" value="5"/>
</dbReference>
<feature type="domain" description="LysM" evidence="2">
    <location>
        <begin position="147"/>
        <end position="191"/>
    </location>
</feature>
<dbReference type="EMBL" id="VHIQ01000001">
    <property type="protein sequence ID" value="TPV35504.1"/>
    <property type="molecule type" value="Genomic_DNA"/>
</dbReference>
<dbReference type="InterPro" id="IPR018392">
    <property type="entry name" value="LysM"/>
</dbReference>
<organism evidence="3 4">
    <name type="scientific">Paucihalobacter ruber</name>
    <dbReference type="NCBI Taxonomy" id="2567861"/>
    <lineage>
        <taxon>Bacteria</taxon>
        <taxon>Pseudomonadati</taxon>
        <taxon>Bacteroidota</taxon>
        <taxon>Flavobacteriia</taxon>
        <taxon>Flavobacteriales</taxon>
        <taxon>Flavobacteriaceae</taxon>
        <taxon>Paucihalobacter</taxon>
    </lineage>
</organism>
<dbReference type="CDD" id="cd00118">
    <property type="entry name" value="LysM"/>
    <property type="match status" value="5"/>
</dbReference>
<dbReference type="GO" id="GO:0008932">
    <property type="term" value="F:lytic endotransglycosylase activity"/>
    <property type="evidence" value="ECO:0007669"/>
    <property type="project" value="TreeGrafter"/>
</dbReference>
<sequence length="644" mass="72179">MGFKSLIVNCIVWLLFSAATLHGQNSTIQHTVKKGENVYRLSLKYGVSINDIYRLNPDARDYIKTGEILLIPTNTTSQNASEDTAVNGVYTVKRGETKFGLSKKFGVSISELENANPFIKNGLQAGHRLKIPNGSNQTETAVSNADGSHKVLKGETLWGISRLYNMSLDELKKINNFKTGQILLEGEVLLVDNKQNITNNNTYTVLKGDTKYGLSKKFNTTVGELERLNPSIVSMLKAGDVIVFESLKNEIKITKSEEDLSIESEEKEIEADDNWYVIKPKETLYSLSKKTNMSIDELTTINPKLKQAVLAGDSIKIKNSIPDKINETLAATELEGRFQTNIFWYHPESESGENISKNNNDYYTGIKNAISNISSGLDKVKVITNSSFDPTSDNLGTKTDEIFHIIPQPKFNNNIADLGNFEFRFFENSSPQTKMIKSLVSDSQMRIKMLSFLNSTKANIICVYDDENSDNIPLIENSIPSIKLMKLNRNGSFKSNDLQNLLDSNRINYVIIESKKTGAYLNVSTLLLKELSKYNSQLAVLDQKNIPDESDVSIKRFKILKLMYPMAYNPNYIDSRNLINQIGYMVNYDVINRISSQGIKGFSKISEVLGSSFKYVIIGDTIQNTAVSIYTYGENSNAELLGTY</sequence>
<dbReference type="OrthoDB" id="2149800at2"/>
<evidence type="ECO:0000259" key="2">
    <source>
        <dbReference type="PROSITE" id="PS51782"/>
    </source>
</evidence>
<comment type="caution">
    <text evidence="3">The sequence shown here is derived from an EMBL/GenBank/DDBJ whole genome shotgun (WGS) entry which is preliminary data.</text>
</comment>
<dbReference type="PROSITE" id="PS51782">
    <property type="entry name" value="LYSM"/>
    <property type="match status" value="5"/>
</dbReference>
<keyword evidence="1" id="KW-0732">Signal</keyword>
<feature type="signal peptide" evidence="1">
    <location>
        <begin position="1"/>
        <end position="23"/>
    </location>
</feature>
<feature type="domain" description="LysM" evidence="2">
    <location>
        <begin position="274"/>
        <end position="317"/>
    </location>
</feature>
<name>A0A506PP71_9FLAO</name>
<dbReference type="RefSeq" id="WP_140988514.1">
    <property type="nucleotide sequence ID" value="NZ_VHIQ01000001.1"/>
</dbReference>
<proteinExistence type="predicted"/>
<evidence type="ECO:0000313" key="4">
    <source>
        <dbReference type="Proteomes" id="UP000317332"/>
    </source>
</evidence>
<dbReference type="InterPro" id="IPR036779">
    <property type="entry name" value="LysM_dom_sf"/>
</dbReference>
<feature type="domain" description="LysM" evidence="2">
    <location>
        <begin position="88"/>
        <end position="131"/>
    </location>
</feature>